<dbReference type="GO" id="GO:0005524">
    <property type="term" value="F:ATP binding"/>
    <property type="evidence" value="ECO:0007669"/>
    <property type="project" value="UniProtKB-KW"/>
</dbReference>
<feature type="domain" description="ABC transporter" evidence="14">
    <location>
        <begin position="439"/>
        <end position="751"/>
    </location>
</feature>
<dbReference type="PROSITE" id="PS50893">
    <property type="entry name" value="ABC_TRANSPORTER_2"/>
    <property type="match status" value="1"/>
</dbReference>
<organism evidence="15 16">
    <name type="scientific">Phocoenobacter atlanticus subsp. atlanticus</name>
    <dbReference type="NCBI Taxonomy" id="3061285"/>
    <lineage>
        <taxon>Bacteria</taxon>
        <taxon>Pseudomonadati</taxon>
        <taxon>Pseudomonadota</taxon>
        <taxon>Gammaproteobacteria</taxon>
        <taxon>Pasteurellales</taxon>
        <taxon>Pasteurellaceae</taxon>
        <taxon>Phocoenobacter</taxon>
        <taxon>Phocoenobacter atlanticus</taxon>
    </lineage>
</organism>
<dbReference type="GO" id="GO:0016887">
    <property type="term" value="F:ATP hydrolysis activity"/>
    <property type="evidence" value="ECO:0007669"/>
    <property type="project" value="InterPro"/>
</dbReference>
<evidence type="ECO:0000256" key="6">
    <source>
        <dbReference type="ARBA" id="ARBA00022769"/>
    </source>
</evidence>
<evidence type="ECO:0000256" key="11">
    <source>
        <dbReference type="ARBA" id="ARBA00038000"/>
    </source>
</evidence>
<dbReference type="Proteomes" id="UP001226020">
    <property type="component" value="Unassembled WGS sequence"/>
</dbReference>
<keyword evidence="3" id="KW-0677">Repeat</keyword>
<dbReference type="PANTHER" id="PTHR43152:SF3">
    <property type="entry name" value="UVRABC SYSTEM PROTEIN A"/>
    <property type="match status" value="1"/>
</dbReference>
<evidence type="ECO:0000256" key="5">
    <source>
        <dbReference type="ARBA" id="ARBA00022763"/>
    </source>
</evidence>
<keyword evidence="7 15" id="KW-0067">ATP-binding</keyword>
<reference evidence="15 16" key="1">
    <citation type="journal article" date="2023" name="Front. Microbiol.">
        <title>Phylogeography and host specificity of Pasteurellaceae pathogenic to sea-farmed fish in the north-east Atlantic.</title>
        <authorList>
            <person name="Gulla S."/>
            <person name="Colquhoun D.J."/>
            <person name="Olsen A.B."/>
            <person name="Spilsberg B."/>
            <person name="Lagesen K."/>
            <person name="Aakesson C.P."/>
            <person name="Strom S."/>
            <person name="Manji F."/>
            <person name="Birkbeck T.H."/>
            <person name="Nilsen H.K."/>
        </authorList>
    </citation>
    <scope>NUCLEOTIDE SEQUENCE [LARGE SCALE GENOMIC DNA]</scope>
    <source>
        <strain evidence="15 16">NVIB3131</strain>
    </source>
</reference>
<dbReference type="PROSITE" id="PS00211">
    <property type="entry name" value="ABC_TRANSPORTER_1"/>
    <property type="match status" value="1"/>
</dbReference>
<comment type="subcellular location">
    <subcellularLocation>
        <location evidence="1">Cytoplasm</location>
    </subcellularLocation>
</comment>
<evidence type="ECO:0000313" key="15">
    <source>
        <dbReference type="EMBL" id="MDP8148154.1"/>
    </source>
</evidence>
<evidence type="ECO:0000256" key="1">
    <source>
        <dbReference type="ARBA" id="ARBA00004496"/>
    </source>
</evidence>
<evidence type="ECO:0000256" key="10">
    <source>
        <dbReference type="ARBA" id="ARBA00023204"/>
    </source>
</evidence>
<evidence type="ECO:0000256" key="12">
    <source>
        <dbReference type="ARBA" id="ARBA00039316"/>
    </source>
</evidence>
<keyword evidence="10" id="KW-0234">DNA repair</keyword>
<dbReference type="SUPFAM" id="SSF52540">
    <property type="entry name" value="P-loop containing nucleoside triphosphate hydrolases"/>
    <property type="match status" value="2"/>
</dbReference>
<dbReference type="PANTHER" id="PTHR43152">
    <property type="entry name" value="UVRABC SYSTEM PROTEIN A"/>
    <property type="match status" value="1"/>
</dbReference>
<keyword evidence="6" id="KW-0228">DNA excision</keyword>
<dbReference type="InterPro" id="IPR027417">
    <property type="entry name" value="P-loop_NTPase"/>
</dbReference>
<sequence length="752" mass="85780">MEFYNIYENNLKHIDFKAEIGQLIVVKGTSGSGKSTLVEKVLYAECLRQYKIAQETNDLYYYTVRPKFEKCDHILPTKLIAQQVSRQSITSTVATRTNLLSSIKKLFIDDGVVLHKGNVIEELDSITTLNALYRFYPTAQFYYLFSEYEEITASSFNVICQKLNSNKVIIIDERDREKEIASDKVRNIKAEKYKILIQIDATQFTLYQKNATHLAMKHNNEWVFFNRSLLDTFSGQILLRKCNSLFSKTTNSVLANYCRNCNGKGEVQKQLCETCQGTGFGQETLIVFIKDKNIFDILHLSLNELHNFLTKISIQNENIRQIIDDLETLKKLSLGHLSLSRSLPTLSAGENQRVKIFNLLKENKTNHLLIFDELSSNLSQLDLNNIKQHILALRKHNLVIMVEHSDFFDDIADNILYLGKEAGEKGGYLVEKPEIKGFIKNHNLVKNSKNITVNLAPLYNVDIKSLSIPQNKLICIIGASGAGKTTLALKLLPKALQENHCNTEIFTNTQIHNNSRSILATYLGCFDELRKIFTQYATSKKTELTSSDFSFNSTGGCNECKGIGMIEYHNKIYHQKEVFVCPICQGSRYSNDVALFKLNEMSIIDVLNMQLSKLIKREEFAFLAKTVEILTALSLDHLSLGRSTETLSGGEQQRLRFATFLLKNHKKLEKGGFFLFFDEPASGLDKNSINKILEILYSYLKNNTVICIEHNPYFIKNSEYIIDLGIDIQTKTEKNIVMGDVHQNNFLSFKGE</sequence>
<keyword evidence="16" id="KW-1185">Reference proteome</keyword>
<accession>A0AAW8CHT4</accession>
<proteinExistence type="inferred from homology"/>
<evidence type="ECO:0000256" key="2">
    <source>
        <dbReference type="ARBA" id="ARBA00022490"/>
    </source>
</evidence>
<evidence type="ECO:0000259" key="14">
    <source>
        <dbReference type="PROSITE" id="PS50893"/>
    </source>
</evidence>
<dbReference type="AlphaFoldDB" id="A0AAW8CHT4"/>
<dbReference type="InterPro" id="IPR003439">
    <property type="entry name" value="ABC_transporter-like_ATP-bd"/>
</dbReference>
<evidence type="ECO:0000256" key="3">
    <source>
        <dbReference type="ARBA" id="ARBA00022737"/>
    </source>
</evidence>
<protein>
    <recommendedName>
        <fullName evidence="12">UvrABC system protein A</fullName>
    </recommendedName>
    <alternativeName>
        <fullName evidence="13">Excinuclease ABC subunit A</fullName>
    </alternativeName>
</protein>
<evidence type="ECO:0000256" key="7">
    <source>
        <dbReference type="ARBA" id="ARBA00022840"/>
    </source>
</evidence>
<dbReference type="RefSeq" id="WP_306352345.1">
    <property type="nucleotide sequence ID" value="NZ_JASAWV010000004.1"/>
</dbReference>
<evidence type="ECO:0000256" key="9">
    <source>
        <dbReference type="ARBA" id="ARBA00023125"/>
    </source>
</evidence>
<dbReference type="Pfam" id="PF00005">
    <property type="entry name" value="ABC_tran"/>
    <property type="match status" value="1"/>
</dbReference>
<evidence type="ECO:0000256" key="8">
    <source>
        <dbReference type="ARBA" id="ARBA00022881"/>
    </source>
</evidence>
<dbReference type="InterPro" id="IPR017871">
    <property type="entry name" value="ABC_transporter-like_CS"/>
</dbReference>
<comment type="similarity">
    <text evidence="11">Belongs to the ABC transporter superfamily. UvrA family.</text>
</comment>
<keyword evidence="9" id="KW-0238">DNA-binding</keyword>
<keyword evidence="5" id="KW-0227">DNA damage</keyword>
<dbReference type="Gene3D" id="3.40.50.300">
    <property type="entry name" value="P-loop containing nucleotide triphosphate hydrolases"/>
    <property type="match status" value="3"/>
</dbReference>
<dbReference type="GO" id="GO:0004518">
    <property type="term" value="F:nuclease activity"/>
    <property type="evidence" value="ECO:0007669"/>
    <property type="project" value="UniProtKB-KW"/>
</dbReference>
<evidence type="ECO:0000313" key="16">
    <source>
        <dbReference type="Proteomes" id="UP001226020"/>
    </source>
</evidence>
<evidence type="ECO:0000256" key="13">
    <source>
        <dbReference type="ARBA" id="ARBA00042156"/>
    </source>
</evidence>
<keyword evidence="4" id="KW-0547">Nucleotide-binding</keyword>
<dbReference type="InterPro" id="IPR003593">
    <property type="entry name" value="AAA+_ATPase"/>
</dbReference>
<dbReference type="Gene3D" id="1.20.1580.10">
    <property type="entry name" value="ABC transporter ATPase like domain"/>
    <property type="match status" value="3"/>
</dbReference>
<dbReference type="EMBL" id="JASAXT010000004">
    <property type="protein sequence ID" value="MDP8148154.1"/>
    <property type="molecule type" value="Genomic_DNA"/>
</dbReference>
<dbReference type="GO" id="GO:0003677">
    <property type="term" value="F:DNA binding"/>
    <property type="evidence" value="ECO:0007669"/>
    <property type="project" value="UniProtKB-KW"/>
</dbReference>
<keyword evidence="2" id="KW-0963">Cytoplasm</keyword>
<comment type="caution">
    <text evidence="15">The sequence shown here is derived from an EMBL/GenBank/DDBJ whole genome shotgun (WGS) entry which is preliminary data.</text>
</comment>
<dbReference type="GO" id="GO:0005737">
    <property type="term" value="C:cytoplasm"/>
    <property type="evidence" value="ECO:0007669"/>
    <property type="project" value="UniProtKB-SubCell"/>
</dbReference>
<gene>
    <name evidence="15" type="ORF">QJU57_03535</name>
</gene>
<dbReference type="GO" id="GO:0006281">
    <property type="term" value="P:DNA repair"/>
    <property type="evidence" value="ECO:0007669"/>
    <property type="project" value="UniProtKB-KW"/>
</dbReference>
<name>A0AAW8CHT4_9PAST</name>
<dbReference type="SMART" id="SM00382">
    <property type="entry name" value="AAA"/>
    <property type="match status" value="2"/>
</dbReference>
<evidence type="ECO:0000256" key="4">
    <source>
        <dbReference type="ARBA" id="ARBA00022741"/>
    </source>
</evidence>
<keyword evidence="8" id="KW-0267">Excision nuclease</keyword>